<organism evidence="9 10">
    <name type="scientific">Peribacillus faecalis</name>
    <dbReference type="NCBI Taxonomy" id="2772559"/>
    <lineage>
        <taxon>Bacteria</taxon>
        <taxon>Bacillati</taxon>
        <taxon>Bacillota</taxon>
        <taxon>Bacilli</taxon>
        <taxon>Bacillales</taxon>
        <taxon>Bacillaceae</taxon>
        <taxon>Peribacillus</taxon>
    </lineage>
</organism>
<evidence type="ECO:0000313" key="10">
    <source>
        <dbReference type="Proteomes" id="UP000602076"/>
    </source>
</evidence>
<evidence type="ECO:0000256" key="1">
    <source>
        <dbReference type="ARBA" id="ARBA00004651"/>
    </source>
</evidence>
<feature type="transmembrane region" description="Helical" evidence="7">
    <location>
        <begin position="304"/>
        <end position="327"/>
    </location>
</feature>
<keyword evidence="10" id="KW-1185">Reference proteome</keyword>
<dbReference type="Pfam" id="PF07690">
    <property type="entry name" value="MFS_1"/>
    <property type="match status" value="1"/>
</dbReference>
<evidence type="ECO:0000256" key="7">
    <source>
        <dbReference type="SAM" id="Phobius"/>
    </source>
</evidence>
<dbReference type="EMBL" id="JACXSI010000010">
    <property type="protein sequence ID" value="MBD3107744.1"/>
    <property type="molecule type" value="Genomic_DNA"/>
</dbReference>
<dbReference type="Proteomes" id="UP000602076">
    <property type="component" value="Unassembled WGS sequence"/>
</dbReference>
<evidence type="ECO:0000313" key="9">
    <source>
        <dbReference type="EMBL" id="MBD3107744.1"/>
    </source>
</evidence>
<feature type="transmembrane region" description="Helical" evidence="7">
    <location>
        <begin position="339"/>
        <end position="361"/>
    </location>
</feature>
<evidence type="ECO:0000256" key="5">
    <source>
        <dbReference type="ARBA" id="ARBA00022989"/>
    </source>
</evidence>
<sequence length="405" mass="43504">MKNKYFPTAIAMYINYFIHGMGAIILAQNMTFLTEQLHTDKAGVAYVISALGFGRLIALAISGVLSDKFGRKPTIFVGMLIYSAFFISILFAPNVQIAFIFALLAGIANSVLDSGTYPALMESFPNAAGTANIIIKAFISAGQFTLPVIIGLIITNNWYWGVSFIIPVVIFALNAIFMIKLPFPAVSAPETSKGEAKEETTVFAQKPKFWVEGLAMLMIAFTATATFLVVQTWLPTFGEEVVGMTNTSSLKLISYYSTGSLCSVFLTSFLVKDLIKPIYVVVVYPLMSLLVLLGVAFIQTPFMVIAGSFLIGFFAAGGVLQLALVVMTEFFKGKKGTMTGIFMTMSSVASAVIPVVTGVIAKTSVLNIILFDAGVAAVGVVLSLLVLVRYFKVMNVGSKKTTIAA</sequence>
<evidence type="ECO:0000259" key="8">
    <source>
        <dbReference type="PROSITE" id="PS50850"/>
    </source>
</evidence>
<feature type="domain" description="Major facilitator superfamily (MFS) profile" evidence="8">
    <location>
        <begin position="8"/>
        <end position="391"/>
    </location>
</feature>
<dbReference type="GO" id="GO:0022857">
    <property type="term" value="F:transmembrane transporter activity"/>
    <property type="evidence" value="ECO:0007669"/>
    <property type="project" value="InterPro"/>
</dbReference>
<evidence type="ECO:0000256" key="2">
    <source>
        <dbReference type="ARBA" id="ARBA00008335"/>
    </source>
</evidence>
<dbReference type="PANTHER" id="PTHR23514">
    <property type="entry name" value="BYPASS OF STOP CODON PROTEIN 6"/>
    <property type="match status" value="1"/>
</dbReference>
<dbReference type="RefSeq" id="WP_190997289.1">
    <property type="nucleotide sequence ID" value="NZ_JACXSI010000010.1"/>
</dbReference>
<feature type="transmembrane region" description="Helical" evidence="7">
    <location>
        <begin position="214"/>
        <end position="233"/>
    </location>
</feature>
<feature type="transmembrane region" description="Helical" evidence="7">
    <location>
        <begin position="133"/>
        <end position="154"/>
    </location>
</feature>
<keyword evidence="5 7" id="KW-1133">Transmembrane helix</keyword>
<dbReference type="PROSITE" id="PS00216">
    <property type="entry name" value="SUGAR_TRANSPORT_1"/>
    <property type="match status" value="1"/>
</dbReference>
<reference evidence="9" key="1">
    <citation type="submission" date="2020-09" db="EMBL/GenBank/DDBJ databases">
        <title>Bacillus faecalis sp. nov., a moderately halophilic bacterium isolated from cow faeces.</title>
        <authorList>
            <person name="Jiang L."/>
            <person name="Lee J."/>
        </authorList>
    </citation>
    <scope>NUCLEOTIDE SEQUENCE</scope>
    <source>
        <strain evidence="9">AGMB 02131</strain>
    </source>
</reference>
<feature type="transmembrane region" description="Helical" evidence="7">
    <location>
        <begin position="278"/>
        <end position="298"/>
    </location>
</feature>
<feature type="transmembrane region" description="Helical" evidence="7">
    <location>
        <begin position="73"/>
        <end position="91"/>
    </location>
</feature>
<dbReference type="AlphaFoldDB" id="A0A927CYM9"/>
<comment type="caution">
    <text evidence="9">The sequence shown here is derived from an EMBL/GenBank/DDBJ whole genome shotgun (WGS) entry which is preliminary data.</text>
</comment>
<dbReference type="Gene3D" id="1.20.1250.20">
    <property type="entry name" value="MFS general substrate transporter like domains"/>
    <property type="match status" value="1"/>
</dbReference>
<dbReference type="InterPro" id="IPR020846">
    <property type="entry name" value="MFS_dom"/>
</dbReference>
<feature type="transmembrane region" description="Helical" evidence="7">
    <location>
        <begin position="367"/>
        <end position="391"/>
    </location>
</feature>
<accession>A0A927CYM9</accession>
<comment type="similarity">
    <text evidence="2">Belongs to the major facilitator superfamily.</text>
</comment>
<proteinExistence type="inferred from homology"/>
<protein>
    <submittedName>
        <fullName evidence="9">MFS transporter</fullName>
    </submittedName>
</protein>
<gene>
    <name evidence="9" type="ORF">IEO70_05135</name>
</gene>
<dbReference type="InterPro" id="IPR051788">
    <property type="entry name" value="MFS_Transporter"/>
</dbReference>
<keyword evidence="4 7" id="KW-0812">Transmembrane</keyword>
<feature type="transmembrane region" description="Helical" evidence="7">
    <location>
        <begin position="253"/>
        <end position="271"/>
    </location>
</feature>
<dbReference type="PROSITE" id="PS50850">
    <property type="entry name" value="MFS"/>
    <property type="match status" value="1"/>
</dbReference>
<evidence type="ECO:0000256" key="6">
    <source>
        <dbReference type="ARBA" id="ARBA00023136"/>
    </source>
</evidence>
<feature type="transmembrane region" description="Helical" evidence="7">
    <location>
        <begin position="160"/>
        <end position="179"/>
    </location>
</feature>
<dbReference type="PANTHER" id="PTHR23514:SF3">
    <property type="entry name" value="BYPASS OF STOP CODON PROTEIN 6"/>
    <property type="match status" value="1"/>
</dbReference>
<dbReference type="SUPFAM" id="SSF103473">
    <property type="entry name" value="MFS general substrate transporter"/>
    <property type="match status" value="1"/>
</dbReference>
<feature type="transmembrane region" description="Helical" evidence="7">
    <location>
        <begin position="44"/>
        <end position="66"/>
    </location>
</feature>
<evidence type="ECO:0000256" key="3">
    <source>
        <dbReference type="ARBA" id="ARBA00022448"/>
    </source>
</evidence>
<dbReference type="InterPro" id="IPR005829">
    <property type="entry name" value="Sugar_transporter_CS"/>
</dbReference>
<feature type="transmembrane region" description="Helical" evidence="7">
    <location>
        <begin position="97"/>
        <end position="121"/>
    </location>
</feature>
<keyword evidence="6 7" id="KW-0472">Membrane</keyword>
<dbReference type="InterPro" id="IPR036259">
    <property type="entry name" value="MFS_trans_sf"/>
</dbReference>
<feature type="transmembrane region" description="Helical" evidence="7">
    <location>
        <begin position="12"/>
        <end position="32"/>
    </location>
</feature>
<keyword evidence="3" id="KW-0813">Transport</keyword>
<evidence type="ECO:0000256" key="4">
    <source>
        <dbReference type="ARBA" id="ARBA00022692"/>
    </source>
</evidence>
<name>A0A927CYM9_9BACI</name>
<dbReference type="InterPro" id="IPR011701">
    <property type="entry name" value="MFS"/>
</dbReference>
<comment type="subcellular location">
    <subcellularLocation>
        <location evidence="1">Cell membrane</location>
        <topology evidence="1">Multi-pass membrane protein</topology>
    </subcellularLocation>
</comment>
<dbReference type="GO" id="GO:0005886">
    <property type="term" value="C:plasma membrane"/>
    <property type="evidence" value="ECO:0007669"/>
    <property type="project" value="UniProtKB-SubCell"/>
</dbReference>